<keyword evidence="2" id="KW-1185">Reference proteome</keyword>
<organism evidence="1 2">
    <name type="scientific">Nocardia transvalensis</name>
    <dbReference type="NCBI Taxonomy" id="37333"/>
    <lineage>
        <taxon>Bacteria</taxon>
        <taxon>Bacillati</taxon>
        <taxon>Actinomycetota</taxon>
        <taxon>Actinomycetes</taxon>
        <taxon>Mycobacteriales</taxon>
        <taxon>Nocardiaceae</taxon>
        <taxon>Nocardia</taxon>
    </lineage>
</organism>
<evidence type="ECO:0000313" key="2">
    <source>
        <dbReference type="Proteomes" id="UP000540412"/>
    </source>
</evidence>
<reference evidence="1 2" key="1">
    <citation type="submission" date="2020-08" db="EMBL/GenBank/DDBJ databases">
        <title>Sequencing the genomes of 1000 actinobacteria strains.</title>
        <authorList>
            <person name="Klenk H.-P."/>
        </authorList>
    </citation>
    <scope>NUCLEOTIDE SEQUENCE [LARGE SCALE GENOMIC DNA]</scope>
    <source>
        <strain evidence="1 2">DSM 43582</strain>
    </source>
</reference>
<proteinExistence type="predicted"/>
<name>A0A7W9UJH7_9NOCA</name>
<dbReference type="EMBL" id="JACHIT010000002">
    <property type="protein sequence ID" value="MBB5915483.1"/>
    <property type="molecule type" value="Genomic_DNA"/>
</dbReference>
<gene>
    <name evidence="1" type="ORF">BJY24_004395</name>
</gene>
<dbReference type="AlphaFoldDB" id="A0A7W9UJH7"/>
<dbReference type="Proteomes" id="UP000540412">
    <property type="component" value="Unassembled WGS sequence"/>
</dbReference>
<evidence type="ECO:0000313" key="1">
    <source>
        <dbReference type="EMBL" id="MBB5915483.1"/>
    </source>
</evidence>
<protein>
    <submittedName>
        <fullName evidence="1">Uncharacterized protein</fullName>
    </submittedName>
</protein>
<dbReference type="RefSeq" id="WP_157185734.1">
    <property type="nucleotide sequence ID" value="NZ_JACHIT010000002.1"/>
</dbReference>
<sequence length="345" mass="38153">MTNFGYMFFTFRAHRPRQGATPLVLGELDGISKGFETSSSKTDAAVTLYGLLNGLIGRRLNERHRHLSVAAVDPVGRIIKFAIDLGTSGQNSVFVDPESDDEPVFTRQDRHIETNKRRGLFVVPTRSTVGLLALESLSGSTGREQLTNVLKRGFRAHTDLVIDFDAVVHEEALSAYLAQAKVNAITLKRSGLPHDIAEELEVGQPDEPLGRLELTISRGRIGEFKQQLAEKFRRNSDARSRLLSVGGLNFDELNVKMQVGERNTTLSVMADRMPRFIYHLSSRDRPSDKRFYSEVLGMVPEVARAFGVVVGGTWQTGEWSENALQTEVTVPIQEVPNDGGSSEAS</sequence>
<comment type="caution">
    <text evidence="1">The sequence shown here is derived from an EMBL/GenBank/DDBJ whole genome shotgun (WGS) entry which is preliminary data.</text>
</comment>
<accession>A0A7W9UJH7</accession>